<evidence type="ECO:0000313" key="11">
    <source>
        <dbReference type="EMBL" id="BDT57032.1"/>
    </source>
</evidence>
<dbReference type="Pfam" id="PF01061">
    <property type="entry name" value="ABC2_membrane"/>
    <property type="match status" value="1"/>
</dbReference>
<evidence type="ECO:0000259" key="10">
    <source>
        <dbReference type="Pfam" id="PF01061"/>
    </source>
</evidence>
<reference evidence="11" key="1">
    <citation type="submission" date="2022-11" db="EMBL/GenBank/DDBJ databases">
        <title>Isolation and characterization of PLA-degrading bacterium Massilia sp. from Antarctic soil.</title>
        <authorList>
            <person name="Sato K."/>
            <person name="Gomez-Fuentes C."/>
            <person name="Ahmad S.A."/>
            <person name="Zulkharnain A."/>
        </authorList>
    </citation>
    <scope>NUCLEOTIDE SEQUENCE</scope>
    <source>
        <strain evidence="11">N-3</strain>
    </source>
</reference>
<feature type="transmembrane region" description="Helical" evidence="9">
    <location>
        <begin position="44"/>
        <end position="64"/>
    </location>
</feature>
<dbReference type="PANTHER" id="PTHR30413">
    <property type="entry name" value="INNER MEMBRANE TRANSPORT PERMEASE"/>
    <property type="match status" value="1"/>
</dbReference>
<keyword evidence="8 9" id="KW-0472">Membrane</keyword>
<feature type="transmembrane region" description="Helical" evidence="9">
    <location>
        <begin position="237"/>
        <end position="257"/>
    </location>
</feature>
<feature type="transmembrane region" description="Helical" evidence="9">
    <location>
        <begin position="184"/>
        <end position="201"/>
    </location>
</feature>
<evidence type="ECO:0000256" key="5">
    <source>
        <dbReference type="ARBA" id="ARBA00022692"/>
    </source>
</evidence>
<evidence type="ECO:0000256" key="9">
    <source>
        <dbReference type="SAM" id="Phobius"/>
    </source>
</evidence>
<name>A0ABM8C1J1_9BURK</name>
<dbReference type="PANTHER" id="PTHR30413:SF10">
    <property type="entry name" value="CAPSULE POLYSACCHARIDE EXPORT INNER-MEMBRANE PROTEIN CTRC"/>
    <property type="match status" value="1"/>
</dbReference>
<comment type="similarity">
    <text evidence="2">Belongs to the ABC-2 integral membrane protein family.</text>
</comment>
<protein>
    <submittedName>
        <fullName evidence="11">Sugar ABC transporter permease</fullName>
    </submittedName>
</protein>
<organism evidence="11 12">
    <name type="scientific">Massilia varians</name>
    <dbReference type="NCBI Taxonomy" id="457921"/>
    <lineage>
        <taxon>Bacteria</taxon>
        <taxon>Pseudomonadati</taxon>
        <taxon>Pseudomonadota</taxon>
        <taxon>Betaproteobacteria</taxon>
        <taxon>Burkholderiales</taxon>
        <taxon>Oxalobacteraceae</taxon>
        <taxon>Telluria group</taxon>
        <taxon>Massilia</taxon>
    </lineage>
</organism>
<keyword evidence="7" id="KW-0762">Sugar transport</keyword>
<keyword evidence="4" id="KW-1003">Cell membrane</keyword>
<feature type="domain" description="ABC-2 type transporter transmembrane" evidence="10">
    <location>
        <begin position="31"/>
        <end position="228"/>
    </location>
</feature>
<evidence type="ECO:0000256" key="2">
    <source>
        <dbReference type="ARBA" id="ARBA00007783"/>
    </source>
</evidence>
<evidence type="ECO:0000256" key="6">
    <source>
        <dbReference type="ARBA" id="ARBA00022989"/>
    </source>
</evidence>
<evidence type="ECO:0000313" key="12">
    <source>
        <dbReference type="Proteomes" id="UP001163336"/>
    </source>
</evidence>
<feature type="transmembrane region" description="Helical" evidence="9">
    <location>
        <begin position="153"/>
        <end position="172"/>
    </location>
</feature>
<keyword evidence="7" id="KW-0625">Polysaccharide transport</keyword>
<evidence type="ECO:0000256" key="8">
    <source>
        <dbReference type="ARBA" id="ARBA00023136"/>
    </source>
</evidence>
<evidence type="ECO:0000256" key="1">
    <source>
        <dbReference type="ARBA" id="ARBA00004651"/>
    </source>
</evidence>
<accession>A0ABM8C1J1</accession>
<dbReference type="Proteomes" id="UP001163336">
    <property type="component" value="Chromosome"/>
</dbReference>
<keyword evidence="6 9" id="KW-1133">Transmembrane helix</keyword>
<dbReference type="InterPro" id="IPR013525">
    <property type="entry name" value="ABC2_TM"/>
</dbReference>
<comment type="subcellular location">
    <subcellularLocation>
        <location evidence="1">Cell membrane</location>
        <topology evidence="1">Multi-pass membrane protein</topology>
    </subcellularLocation>
</comment>
<feature type="transmembrane region" description="Helical" evidence="9">
    <location>
        <begin position="122"/>
        <end position="141"/>
    </location>
</feature>
<keyword evidence="3" id="KW-0813">Transport</keyword>
<proteinExistence type="inferred from homology"/>
<sequence>MNGSVRKVLGGPALTDLRHAWGLLHVIAFIAASDLRARYRRSVLGPFWMTLGTAAGTLGLGLVWSELLRMERASFVPSLTCGLILWQLLSGCILESTTTYWRQAALIRNISMPLSMPPIQMVLKHLINFAHNLPVLLAVVLMFDVPVTRHTLLALPCLLLLAANLLWLALLLSMLGARFRDLEYVLGAAMPLLMFLSPVFYRPNYLPFSAEFIWLNPFSHLIELMRYPLLGAAPPGFVVLTNVLLCLGSWILTLWLFDAKRNRIAYWL</sequence>
<keyword evidence="5 9" id="KW-0812">Transmembrane</keyword>
<evidence type="ECO:0000256" key="7">
    <source>
        <dbReference type="ARBA" id="ARBA00023047"/>
    </source>
</evidence>
<dbReference type="EMBL" id="AP026966">
    <property type="protein sequence ID" value="BDT57032.1"/>
    <property type="molecule type" value="Genomic_DNA"/>
</dbReference>
<evidence type="ECO:0000256" key="4">
    <source>
        <dbReference type="ARBA" id="ARBA00022475"/>
    </source>
</evidence>
<keyword evidence="12" id="KW-1185">Reference proteome</keyword>
<gene>
    <name evidence="11" type="ORF">MasN3_05260</name>
</gene>
<evidence type="ECO:0000256" key="3">
    <source>
        <dbReference type="ARBA" id="ARBA00022448"/>
    </source>
</evidence>